<dbReference type="InterPro" id="IPR017853">
    <property type="entry name" value="GH"/>
</dbReference>
<dbReference type="HOGENOM" id="CLU_019247_2_1_9"/>
<dbReference type="GeneID" id="93641361"/>
<name>A0A0B6ALI1_PRIM2</name>
<dbReference type="Proteomes" id="UP000031829">
    <property type="component" value="Chromosome"/>
</dbReference>
<dbReference type="InterPro" id="IPR003790">
    <property type="entry name" value="GHL10"/>
</dbReference>
<dbReference type="Gene3D" id="2.60.40.10">
    <property type="entry name" value="Immunoglobulins"/>
    <property type="match status" value="1"/>
</dbReference>
<organism evidence="2 3">
    <name type="scientific">Priestia megaterium (strain ATCC 14581 / DSM 32 / CCUG 1817 / JCM 2506 / NBRC 15308 / NCIMB 9376 / NCTC 10342 / NRRL B-14308 / VKM B-512 / Ford 19)</name>
    <name type="common">Bacillus megaterium</name>
    <dbReference type="NCBI Taxonomy" id="1348623"/>
    <lineage>
        <taxon>Bacteria</taxon>
        <taxon>Bacillati</taxon>
        <taxon>Bacillota</taxon>
        <taxon>Bacilli</taxon>
        <taxon>Bacillales</taxon>
        <taxon>Bacillaceae</taxon>
        <taxon>Priestia</taxon>
    </lineage>
</organism>
<proteinExistence type="predicted"/>
<protein>
    <submittedName>
        <fullName evidence="2">Melibiase family protein</fullName>
    </submittedName>
</protein>
<accession>A0A0B6ALI1</accession>
<dbReference type="Pfam" id="PF02638">
    <property type="entry name" value="GHL10"/>
    <property type="match status" value="1"/>
</dbReference>
<dbReference type="Gene3D" id="3.20.20.80">
    <property type="entry name" value="Glycosidases"/>
    <property type="match status" value="1"/>
</dbReference>
<dbReference type="InterPro" id="IPR013783">
    <property type="entry name" value="Ig-like_fold"/>
</dbReference>
<evidence type="ECO:0000313" key="3">
    <source>
        <dbReference type="Proteomes" id="UP000031829"/>
    </source>
</evidence>
<dbReference type="PANTHER" id="PTHR43405:SF1">
    <property type="entry name" value="GLYCOSYL HYDROLASE DIGH"/>
    <property type="match status" value="1"/>
</dbReference>
<dbReference type="SUPFAM" id="SSF51445">
    <property type="entry name" value="(Trans)glycosidases"/>
    <property type="match status" value="1"/>
</dbReference>
<dbReference type="EMBL" id="CP009920">
    <property type="protein sequence ID" value="AJI21423.1"/>
    <property type="molecule type" value="Genomic_DNA"/>
</dbReference>
<evidence type="ECO:0000313" key="2">
    <source>
        <dbReference type="EMBL" id="AJI21423.1"/>
    </source>
</evidence>
<dbReference type="AlphaFoldDB" id="A0A0B6ALI1"/>
<evidence type="ECO:0000259" key="1">
    <source>
        <dbReference type="Pfam" id="PF02638"/>
    </source>
</evidence>
<dbReference type="KEGG" id="bmeg:BG04_3300"/>
<dbReference type="RefSeq" id="WP_034653975.1">
    <property type="nucleotide sequence ID" value="NZ_BCVB01000007.1"/>
</dbReference>
<reference evidence="2 3" key="1">
    <citation type="journal article" date="2015" name="Genome Announc.">
        <title>Complete genome sequences for 35 biothreat assay-relevant bacillus species.</title>
        <authorList>
            <person name="Johnson S.L."/>
            <person name="Daligault H.E."/>
            <person name="Davenport K.W."/>
            <person name="Jaissle J."/>
            <person name="Frey K.G."/>
            <person name="Ladner J.T."/>
            <person name="Broomall S.M."/>
            <person name="Bishop-Lilly K.A."/>
            <person name="Bruce D.C."/>
            <person name="Gibbons H.S."/>
            <person name="Coyne S.R."/>
            <person name="Lo C.C."/>
            <person name="Meincke L."/>
            <person name="Munk A.C."/>
            <person name="Koroleva G.I."/>
            <person name="Rosenzweig C.N."/>
            <person name="Palacios G.F."/>
            <person name="Redden C.L."/>
            <person name="Minogue T.D."/>
            <person name="Chain P.S."/>
        </authorList>
    </citation>
    <scope>NUCLEOTIDE SEQUENCE [LARGE SCALE GENOMIC DNA]</scope>
    <source>
        <strain evidence="3">ATCC 14581 / DSM 32 / JCM 2506 / NBRC 15308 / NCIMB 9376 / NCTC 10342 / NRRL B-14308 / VKM B-512</strain>
    </source>
</reference>
<sequence>MDIKKCIGGILFLLLFCSSALPAKADVPTTYQKRELRAAWIASVYNIDWPSQPGLPVEQQKKEFTYLLDEVKKMGMNAVVVQIKPTADSFYPSKYGPWSEYLTGTQGKDPGYDPLAFMVEEAHKRNLEFHAWFNPYRITMNHTDLNKLADNHPAKQHPDWVVSYGKQLYYNPGIPEVKNFIIEEVLEVVRNYDIDAVHMDDYFYPYKIAGQTFPDQKTYETYGAQTFSNIEDWRRDNVNQLVRDLNTSIKKTKSYVKFGISPFGVWRNIANDPTGSETTAGQTNYDDLYADTRTWIQNGYVDYITPQIYWNIGFEPAAYDTLLNWWRDEVRGKPVHLYIGQAAYKINNNAVEAWSDPDEYSRQIALNHQFPEVHGSMHFSLKDLNRNPLGIKDKLQNDIYKHPALIPSMPWLDDTAPKAPKLKSAGPHTKEAAFEIRDHQQNDSAYYAIYRFQGNIRGDINNAENLLTTVRKTGETQLFVDQSALKNQTYTYVVTSVDRLHNESAVSRTLTVKASH</sequence>
<gene>
    <name evidence="2" type="ORF">BG04_3300</name>
</gene>
<dbReference type="PANTHER" id="PTHR43405">
    <property type="entry name" value="GLYCOSYL HYDROLASE DIGH"/>
    <property type="match status" value="1"/>
</dbReference>
<feature type="domain" description="Glycosyl hydrolase-like 10" evidence="1">
    <location>
        <begin position="35"/>
        <end position="354"/>
    </location>
</feature>
<dbReference type="InterPro" id="IPR052177">
    <property type="entry name" value="Divisome_Glycosyl_Hydrolase"/>
</dbReference>